<evidence type="ECO:0000256" key="2">
    <source>
        <dbReference type="ARBA" id="ARBA00022448"/>
    </source>
</evidence>
<keyword evidence="4 6" id="KW-0067">ATP-binding</keyword>
<keyword evidence="2" id="KW-0813">Transport</keyword>
<dbReference type="PROSITE" id="PS00211">
    <property type="entry name" value="ABC_TRANSPORTER_1"/>
    <property type="match status" value="1"/>
</dbReference>
<evidence type="ECO:0000256" key="3">
    <source>
        <dbReference type="ARBA" id="ARBA00022741"/>
    </source>
</evidence>
<dbReference type="FunFam" id="3.40.50.300:FF:000134">
    <property type="entry name" value="Iron-enterobactin ABC transporter ATP-binding protein"/>
    <property type="match status" value="1"/>
</dbReference>
<dbReference type="InterPro" id="IPR003439">
    <property type="entry name" value="ABC_transporter-like_ATP-bd"/>
</dbReference>
<dbReference type="GO" id="GO:0005524">
    <property type="term" value="F:ATP binding"/>
    <property type="evidence" value="ECO:0007669"/>
    <property type="project" value="UniProtKB-KW"/>
</dbReference>
<organism evidence="6">
    <name type="scientific">uncultured organism</name>
    <dbReference type="NCBI Taxonomy" id="155900"/>
    <lineage>
        <taxon>unclassified sequences</taxon>
        <taxon>environmental samples</taxon>
    </lineage>
</organism>
<dbReference type="SUPFAM" id="SSF52540">
    <property type="entry name" value="P-loop containing nucleoside triphosphate hydrolases"/>
    <property type="match status" value="1"/>
</dbReference>
<dbReference type="GO" id="GO:0016887">
    <property type="term" value="F:ATP hydrolysis activity"/>
    <property type="evidence" value="ECO:0007669"/>
    <property type="project" value="InterPro"/>
</dbReference>
<dbReference type="CDD" id="cd03214">
    <property type="entry name" value="ABC_Iron-Siderophores_B12_Hemin"/>
    <property type="match status" value="1"/>
</dbReference>
<sequence length="253" mass="28519">MKLEIKNLDFSYNGKQVLKNINFELKQGEILSLIGPNGSGKTTLLKCVNKILKPKSGKIKLNDKNIDEFSLSEIAKKIGYVPQTENNNFSTRVFDTILMGRKPYIKWKPAAEDLNIVENVIQKLNLEELALRDINELSGGQKQKVLIGRVLAQEPQIILLDEPTSDLDLKHQLEILNLIKDLSRQHISIIIAIHDLSLAQRYSDKFILLNEGKVHAAGGEEVLSQNNLEPVYGVEISIKDHSNRKLIIPETPL</sequence>
<accession>M1PW32</accession>
<evidence type="ECO:0000256" key="1">
    <source>
        <dbReference type="ARBA" id="ARBA00005417"/>
    </source>
</evidence>
<dbReference type="PANTHER" id="PTHR42734">
    <property type="entry name" value="METAL TRANSPORT SYSTEM ATP-BINDING PROTEIN TM_0124-RELATED"/>
    <property type="match status" value="1"/>
</dbReference>
<reference evidence="6" key="1">
    <citation type="journal article" date="2013" name="Syst. Appl. Microbiol.">
        <title>New insights into the archaeal diversity of a hypersaline microbial mat obtained by a metagenomic approach.</title>
        <authorList>
            <person name="Lopez-Lopez A."/>
            <person name="Richter M."/>
            <person name="Pena A."/>
            <person name="Tamames J."/>
            <person name="Rossello-Mora R."/>
        </authorList>
    </citation>
    <scope>NUCLEOTIDE SEQUENCE</scope>
</reference>
<dbReference type="AlphaFoldDB" id="M1PW32"/>
<evidence type="ECO:0000313" key="6">
    <source>
        <dbReference type="EMBL" id="AGF93374.1"/>
    </source>
</evidence>
<dbReference type="InterPro" id="IPR003593">
    <property type="entry name" value="AAA+_ATPase"/>
</dbReference>
<dbReference type="PROSITE" id="PS50893">
    <property type="entry name" value="ABC_TRANSPORTER_2"/>
    <property type="match status" value="1"/>
</dbReference>
<feature type="domain" description="ABC transporter" evidence="5">
    <location>
        <begin position="3"/>
        <end position="236"/>
    </location>
</feature>
<dbReference type="EMBL" id="JX684090">
    <property type="protein sequence ID" value="AGF93374.1"/>
    <property type="molecule type" value="Genomic_DNA"/>
</dbReference>
<evidence type="ECO:0000256" key="4">
    <source>
        <dbReference type="ARBA" id="ARBA00022840"/>
    </source>
</evidence>
<gene>
    <name evidence="6" type="ORF">FLSS-24_0005</name>
</gene>
<dbReference type="Pfam" id="PF00005">
    <property type="entry name" value="ABC_tran"/>
    <property type="match status" value="1"/>
</dbReference>
<evidence type="ECO:0000259" key="5">
    <source>
        <dbReference type="PROSITE" id="PS50893"/>
    </source>
</evidence>
<dbReference type="InterPro" id="IPR050153">
    <property type="entry name" value="Metal_Ion_Import_ABC"/>
</dbReference>
<dbReference type="Gene3D" id="3.40.50.300">
    <property type="entry name" value="P-loop containing nucleotide triphosphate hydrolases"/>
    <property type="match status" value="1"/>
</dbReference>
<dbReference type="PANTHER" id="PTHR42734:SF6">
    <property type="entry name" value="MOLYBDATE IMPORT ATP-BINDING PROTEIN MOLC"/>
    <property type="match status" value="1"/>
</dbReference>
<protein>
    <submittedName>
        <fullName evidence="6">Iron(III) ABC transporter, ATP-binding protein</fullName>
    </submittedName>
</protein>
<dbReference type="SMART" id="SM00382">
    <property type="entry name" value="AAA"/>
    <property type="match status" value="1"/>
</dbReference>
<dbReference type="InterPro" id="IPR027417">
    <property type="entry name" value="P-loop_NTPase"/>
</dbReference>
<proteinExistence type="inferred from homology"/>
<dbReference type="InterPro" id="IPR017871">
    <property type="entry name" value="ABC_transporter-like_CS"/>
</dbReference>
<name>M1PW32_9ZZZZ</name>
<keyword evidence="3" id="KW-0547">Nucleotide-binding</keyword>
<comment type="similarity">
    <text evidence="1">Belongs to the ABC transporter superfamily.</text>
</comment>